<feature type="compositionally biased region" description="Basic and acidic residues" evidence="1">
    <location>
        <begin position="59"/>
        <end position="71"/>
    </location>
</feature>
<dbReference type="EMBL" id="JAAGLI010000367">
    <property type="protein sequence ID" value="NEA23756.1"/>
    <property type="molecule type" value="Genomic_DNA"/>
</dbReference>
<protein>
    <submittedName>
        <fullName evidence="2">Uncharacterized protein</fullName>
    </submittedName>
</protein>
<evidence type="ECO:0000313" key="3">
    <source>
        <dbReference type="Proteomes" id="UP000475532"/>
    </source>
</evidence>
<comment type="caution">
    <text evidence="2">The sequence shown here is derived from an EMBL/GenBank/DDBJ whole genome shotgun (WGS) entry which is preliminary data.</text>
</comment>
<dbReference type="Proteomes" id="UP000475532">
    <property type="component" value="Unassembled WGS sequence"/>
</dbReference>
<feature type="region of interest" description="Disordered" evidence="1">
    <location>
        <begin position="1"/>
        <end position="71"/>
    </location>
</feature>
<proteinExistence type="predicted"/>
<organism evidence="2 3">
    <name type="scientific">Actinomadura bangladeshensis</name>
    <dbReference type="NCBI Taxonomy" id="453573"/>
    <lineage>
        <taxon>Bacteria</taxon>
        <taxon>Bacillati</taxon>
        <taxon>Actinomycetota</taxon>
        <taxon>Actinomycetes</taxon>
        <taxon>Streptosporangiales</taxon>
        <taxon>Thermomonosporaceae</taxon>
        <taxon>Actinomadura</taxon>
    </lineage>
</organism>
<reference evidence="2 3" key="1">
    <citation type="submission" date="2020-01" db="EMBL/GenBank/DDBJ databases">
        <title>Insect and environment-associated Actinomycetes.</title>
        <authorList>
            <person name="Currrie C."/>
            <person name="Chevrette M."/>
            <person name="Carlson C."/>
            <person name="Stubbendieck R."/>
            <person name="Wendt-Pienkowski E."/>
        </authorList>
    </citation>
    <scope>NUCLEOTIDE SEQUENCE [LARGE SCALE GENOMIC DNA]</scope>
    <source>
        <strain evidence="2 3">SID10258</strain>
    </source>
</reference>
<evidence type="ECO:0000313" key="2">
    <source>
        <dbReference type="EMBL" id="NEA23756.1"/>
    </source>
</evidence>
<sequence length="71" mass="7385">MTEDNRGPVGAPAEDDEVASGREPERQEAAPPETVTDREIPAAQPADDPEPGAAPEAGDDPRPADGPRDAR</sequence>
<evidence type="ECO:0000256" key="1">
    <source>
        <dbReference type="SAM" id="MobiDB-lite"/>
    </source>
</evidence>
<feature type="compositionally biased region" description="Low complexity" evidence="1">
    <location>
        <begin position="41"/>
        <end position="56"/>
    </location>
</feature>
<gene>
    <name evidence="2" type="ORF">G3I70_14815</name>
</gene>
<name>A0A6L9QFJ0_9ACTN</name>
<accession>A0A6L9QFJ0</accession>
<feature type="non-terminal residue" evidence="2">
    <location>
        <position position="71"/>
    </location>
</feature>
<dbReference type="AlphaFoldDB" id="A0A6L9QFJ0"/>
<feature type="compositionally biased region" description="Basic and acidic residues" evidence="1">
    <location>
        <begin position="19"/>
        <end position="28"/>
    </location>
</feature>